<proteinExistence type="predicted"/>
<evidence type="ECO:0000256" key="2">
    <source>
        <dbReference type="ARBA" id="ARBA00023004"/>
    </source>
</evidence>
<reference evidence="6" key="2">
    <citation type="journal article" date="2021" name="PeerJ">
        <title>Extensive microbial diversity within the chicken gut microbiome revealed by metagenomics and culture.</title>
        <authorList>
            <person name="Gilroy R."/>
            <person name="Ravi A."/>
            <person name="Getino M."/>
            <person name="Pursley I."/>
            <person name="Horton D.L."/>
            <person name="Alikhan N.F."/>
            <person name="Baker D."/>
            <person name="Gharbi K."/>
            <person name="Hall N."/>
            <person name="Watson M."/>
            <person name="Adriaenssens E.M."/>
            <person name="Foster-Nyarko E."/>
            <person name="Jarju S."/>
            <person name="Secka A."/>
            <person name="Antonio M."/>
            <person name="Oren A."/>
            <person name="Chaudhuri R.R."/>
            <person name="La Ragione R."/>
            <person name="Hildebrand F."/>
            <person name="Pallen M.J."/>
        </authorList>
    </citation>
    <scope>NUCLEOTIDE SEQUENCE</scope>
    <source>
        <strain evidence="6">1383</strain>
    </source>
</reference>
<dbReference type="PROSITE" id="PS51379">
    <property type="entry name" value="4FE4S_FER_2"/>
    <property type="match status" value="2"/>
</dbReference>
<feature type="domain" description="4Fe-4S ferredoxin-type" evidence="5">
    <location>
        <begin position="215"/>
        <end position="244"/>
    </location>
</feature>
<feature type="domain" description="4Fe-4S ferredoxin-type" evidence="5">
    <location>
        <begin position="185"/>
        <end position="214"/>
    </location>
</feature>
<evidence type="ECO:0000259" key="4">
    <source>
        <dbReference type="PROSITE" id="PS50902"/>
    </source>
</evidence>
<dbReference type="SUPFAM" id="SSF52218">
    <property type="entry name" value="Flavoproteins"/>
    <property type="match status" value="1"/>
</dbReference>
<name>A0A9D1KSW8_9FLAO</name>
<dbReference type="Proteomes" id="UP000824161">
    <property type="component" value="Unassembled WGS sequence"/>
</dbReference>
<evidence type="ECO:0000256" key="3">
    <source>
        <dbReference type="ARBA" id="ARBA00023014"/>
    </source>
</evidence>
<dbReference type="Gene3D" id="3.30.70.20">
    <property type="match status" value="1"/>
</dbReference>
<evidence type="ECO:0000256" key="1">
    <source>
        <dbReference type="ARBA" id="ARBA00022723"/>
    </source>
</evidence>
<dbReference type="AlphaFoldDB" id="A0A9D1KSW8"/>
<dbReference type="GO" id="GO:0046872">
    <property type="term" value="F:metal ion binding"/>
    <property type="evidence" value="ECO:0007669"/>
    <property type="project" value="UniProtKB-KW"/>
</dbReference>
<dbReference type="EMBL" id="DVLY01000019">
    <property type="protein sequence ID" value="HIT97368.1"/>
    <property type="molecule type" value="Genomic_DNA"/>
</dbReference>
<dbReference type="Pfam" id="PF13237">
    <property type="entry name" value="Fer4_10"/>
    <property type="match status" value="1"/>
</dbReference>
<feature type="domain" description="Flavodoxin-like" evidence="4">
    <location>
        <begin position="6"/>
        <end position="153"/>
    </location>
</feature>
<dbReference type="InterPro" id="IPR017900">
    <property type="entry name" value="4Fe4S_Fe_S_CS"/>
</dbReference>
<reference evidence="6" key="1">
    <citation type="submission" date="2020-10" db="EMBL/GenBank/DDBJ databases">
        <authorList>
            <person name="Gilroy R."/>
        </authorList>
    </citation>
    <scope>NUCLEOTIDE SEQUENCE</scope>
    <source>
        <strain evidence="6">1383</strain>
    </source>
</reference>
<gene>
    <name evidence="6" type="ORF">IAC44_00860</name>
</gene>
<dbReference type="GO" id="GO:0051536">
    <property type="term" value="F:iron-sulfur cluster binding"/>
    <property type="evidence" value="ECO:0007669"/>
    <property type="project" value="UniProtKB-KW"/>
</dbReference>
<dbReference type="InterPro" id="IPR029039">
    <property type="entry name" value="Flavoprotein-like_sf"/>
</dbReference>
<evidence type="ECO:0000313" key="6">
    <source>
        <dbReference type="EMBL" id="HIT97368.1"/>
    </source>
</evidence>
<comment type="caution">
    <text evidence="6">The sequence shown here is derived from an EMBL/GenBank/DDBJ whole genome shotgun (WGS) entry which is preliminary data.</text>
</comment>
<dbReference type="InterPro" id="IPR017896">
    <property type="entry name" value="4Fe4S_Fe-S-bd"/>
</dbReference>
<keyword evidence="2" id="KW-0408">Iron</keyword>
<sequence>MNCSRIVTVYFSPTHTSRRIAREVARGTGLGLLEEIDLTCDPGCDPIALPQDALILLAAPVYGGRVAPTALERLARLRGQGQAAVALVVYGNRDYEDALLELSDRAKDWGLIPVAAGAFIGEHSYSRPSLPVAEGRPDEDDLKRCRDFAAAVMGKLHRCGSPEQACDFPVKGSRPYKALKPSTPQAPITLPEKCLQCGSCLKRCPTQAIFRAADGSIDTDKGRCIKCCACVKDCPAQARVFDTPFSEFLHTHFSARREPEFFL</sequence>
<evidence type="ECO:0000313" key="7">
    <source>
        <dbReference type="Proteomes" id="UP000824161"/>
    </source>
</evidence>
<dbReference type="Gene3D" id="3.40.50.360">
    <property type="match status" value="1"/>
</dbReference>
<dbReference type="PROSITE" id="PS00198">
    <property type="entry name" value="4FE4S_FER_1"/>
    <property type="match status" value="1"/>
</dbReference>
<keyword evidence="3" id="KW-0411">Iron-sulfur</keyword>
<dbReference type="InterPro" id="IPR008254">
    <property type="entry name" value="Flavodoxin/NO_synth"/>
</dbReference>
<dbReference type="GO" id="GO:0010181">
    <property type="term" value="F:FMN binding"/>
    <property type="evidence" value="ECO:0007669"/>
    <property type="project" value="InterPro"/>
</dbReference>
<keyword evidence="1" id="KW-0479">Metal-binding</keyword>
<accession>A0A9D1KSW8</accession>
<evidence type="ECO:0000259" key="5">
    <source>
        <dbReference type="PROSITE" id="PS51379"/>
    </source>
</evidence>
<dbReference type="PROSITE" id="PS50902">
    <property type="entry name" value="FLAVODOXIN_LIKE"/>
    <property type="match status" value="1"/>
</dbReference>
<organism evidence="6 7">
    <name type="scientific">Candidatus Merdimorpha stercoravium</name>
    <dbReference type="NCBI Taxonomy" id="2840863"/>
    <lineage>
        <taxon>Bacteria</taxon>
        <taxon>Pseudomonadati</taxon>
        <taxon>Bacteroidota</taxon>
        <taxon>Flavobacteriia</taxon>
        <taxon>Flavobacteriales</taxon>
        <taxon>Candidatus Merdimorpha</taxon>
    </lineage>
</organism>
<protein>
    <submittedName>
        <fullName evidence="6">4Fe-4S binding protein</fullName>
    </submittedName>
</protein>
<dbReference type="SUPFAM" id="SSF54862">
    <property type="entry name" value="4Fe-4S ferredoxins"/>
    <property type="match status" value="1"/>
</dbReference>